<proteinExistence type="predicted"/>
<dbReference type="Proteomes" id="UP000663879">
    <property type="component" value="Unassembled WGS sequence"/>
</dbReference>
<name>A0A814MHA3_9BILA</name>
<organism evidence="2 3">
    <name type="scientific">Brachionus calyciflorus</name>
    <dbReference type="NCBI Taxonomy" id="104777"/>
    <lineage>
        <taxon>Eukaryota</taxon>
        <taxon>Metazoa</taxon>
        <taxon>Spiralia</taxon>
        <taxon>Gnathifera</taxon>
        <taxon>Rotifera</taxon>
        <taxon>Eurotatoria</taxon>
        <taxon>Monogononta</taxon>
        <taxon>Pseudotrocha</taxon>
        <taxon>Ploima</taxon>
        <taxon>Brachionidae</taxon>
        <taxon>Brachionus</taxon>
    </lineage>
</organism>
<protein>
    <recommendedName>
        <fullName evidence="1">Reverse transcriptase domain-containing protein</fullName>
    </recommendedName>
</protein>
<gene>
    <name evidence="2" type="ORF">OXX778_LOCUS19988</name>
</gene>
<dbReference type="SUPFAM" id="SSF56672">
    <property type="entry name" value="DNA/RNA polymerases"/>
    <property type="match status" value="1"/>
</dbReference>
<accession>A0A814MHA3</accession>
<dbReference type="EMBL" id="CAJNOC010006375">
    <property type="protein sequence ID" value="CAF1076499.1"/>
    <property type="molecule type" value="Genomic_DNA"/>
</dbReference>
<dbReference type="AlphaFoldDB" id="A0A814MHA3"/>
<dbReference type="CDD" id="cd01650">
    <property type="entry name" value="RT_nLTR_like"/>
    <property type="match status" value="1"/>
</dbReference>
<dbReference type="PROSITE" id="PS50878">
    <property type="entry name" value="RT_POL"/>
    <property type="match status" value="1"/>
</dbReference>
<sequence>MYERFLEIYNLNVEKFVPKFRQSDLSKTPKPKWLNKNLKNLCRKKFGLWNKLRASSENLVIKNEYNKLCKLLKKETKKAKNDYEFNLAKNSRTNPKLLYSYINKQNTCKDEIRSLLNNQGTATTNKSEIVDLLNEQFYSVYKKESQTNDQILNSVEYTDKICNASETIFDRESICLELKKLEKNKSPGVDGVSPTLLNECASEFSVPLSIIFKTSFNTSQVPAAWRQANITPIFKKGKRNLPSNYRPISLTSIICKIIEKLIKKCMINFLEEHKIICKYQHGFVKFKSCVTNLLECLDIITEALNRGFDVDLLFIDFLKAFDLVPHPELIEKLEANGFKGKLLDWIKAFLSERKQRVVLDEFSSEWMDVLSGVPQGSVLGPLLFIIFINDLPNGLSVFCKLFADDSKLMNVIRNLKDREELQENINKVIEWTKRWKMDLNLSKCKIMHIGKKNNDQEHFYSFDVDDNLFYLIENSDSERDLGVLLQRDLKWDNQISNIIHRANFILGKLKNSFTNWDARTFKLLFTSFVRPLLEYGSVAWCPYKKNKSYEDRLKSLGLTSLEDRRIRGDLIQFFKFQKNLNTIEWFHPIAQTPSSLASGPAGSTRSHDTLYRQVVKTCPARHNFFTNRVAPYWNALPAEVKNQSNVNGFKNNYDIYFKNKF</sequence>
<evidence type="ECO:0000259" key="1">
    <source>
        <dbReference type="PROSITE" id="PS50878"/>
    </source>
</evidence>
<keyword evidence="3" id="KW-1185">Reference proteome</keyword>
<dbReference type="InterPro" id="IPR000477">
    <property type="entry name" value="RT_dom"/>
</dbReference>
<reference evidence="2" key="1">
    <citation type="submission" date="2021-02" db="EMBL/GenBank/DDBJ databases">
        <authorList>
            <person name="Nowell W R."/>
        </authorList>
    </citation>
    <scope>NUCLEOTIDE SEQUENCE</scope>
    <source>
        <strain evidence="2">Ploen Becks lab</strain>
    </source>
</reference>
<feature type="domain" description="Reverse transcriptase" evidence="1">
    <location>
        <begin position="214"/>
        <end position="464"/>
    </location>
</feature>
<evidence type="ECO:0000313" key="2">
    <source>
        <dbReference type="EMBL" id="CAF1076499.1"/>
    </source>
</evidence>
<comment type="caution">
    <text evidence="2">The sequence shown here is derived from an EMBL/GenBank/DDBJ whole genome shotgun (WGS) entry which is preliminary data.</text>
</comment>
<dbReference type="InterPro" id="IPR043502">
    <property type="entry name" value="DNA/RNA_pol_sf"/>
</dbReference>
<dbReference type="Pfam" id="PF00078">
    <property type="entry name" value="RVT_1"/>
    <property type="match status" value="1"/>
</dbReference>
<evidence type="ECO:0000313" key="3">
    <source>
        <dbReference type="Proteomes" id="UP000663879"/>
    </source>
</evidence>
<dbReference type="OrthoDB" id="426210at2759"/>
<dbReference type="PANTHER" id="PTHR33332">
    <property type="entry name" value="REVERSE TRANSCRIPTASE DOMAIN-CONTAINING PROTEIN"/>
    <property type="match status" value="1"/>
</dbReference>